<dbReference type="EMBL" id="JBHEZY010000020">
    <property type="protein sequence ID" value="MFC1435635.1"/>
    <property type="molecule type" value="Genomic_DNA"/>
</dbReference>
<dbReference type="GO" id="GO:0008483">
    <property type="term" value="F:transaminase activity"/>
    <property type="evidence" value="ECO:0007669"/>
    <property type="project" value="UniProtKB-KW"/>
</dbReference>
<keyword evidence="3 5" id="KW-0663">Pyridoxal phosphate</keyword>
<accession>A0ABV6XBG9</accession>
<proteinExistence type="inferred from homology"/>
<name>A0ABV6XBG9_9ACTN</name>
<dbReference type="Gene3D" id="3.40.640.10">
    <property type="entry name" value="Type I PLP-dependent aspartate aminotransferase-like (Major domain)"/>
    <property type="match status" value="1"/>
</dbReference>
<feature type="region of interest" description="Disordered" evidence="6">
    <location>
        <begin position="377"/>
        <end position="407"/>
    </location>
</feature>
<gene>
    <name evidence="7" type="ORF">ACEZDB_33855</name>
</gene>
<dbReference type="PIRSF" id="PIRSF000390">
    <property type="entry name" value="PLP_StrS"/>
    <property type="match status" value="1"/>
</dbReference>
<evidence type="ECO:0000256" key="3">
    <source>
        <dbReference type="ARBA" id="ARBA00022898"/>
    </source>
</evidence>
<comment type="similarity">
    <text evidence="4">Belongs to the DegT/DnrJ/EryC1 family. L-glutamine:2-deoxy-scyllo-inosose/scyllo-inosose aminotransferase subfamily.</text>
</comment>
<evidence type="ECO:0000256" key="5">
    <source>
        <dbReference type="RuleBase" id="RU004508"/>
    </source>
</evidence>
<dbReference type="CDD" id="cd00616">
    <property type="entry name" value="AHBA_syn"/>
    <property type="match status" value="1"/>
</dbReference>
<evidence type="ECO:0000313" key="8">
    <source>
        <dbReference type="Proteomes" id="UP001592530"/>
    </source>
</evidence>
<sequence>MTMGSTQTGVNAKPFIHGPETDAVAAVLAEGQYGHSRETEAFEHELAEFLGVPEVVAVTSGTDALHIALLAAGIGPGDEVVVPSMTFCASVQAIVMCGAIPRFAEVDPDTLCVTERTVKDAITPATRAVMPVLYGGRAVDLSAVHATLAASGIAIVEDAAQAFGSWCGQQRVGARPEVATGFSFGPIKQLTCGQGGAIVPRTAQEADTARSLRLLGIVQPQRERVRSTTYTVQSAGLRAPLSGINAAIGRVQLRHFATLATRRRSLWRAYRAALLNLDEAALVDVGIDSAVPFNCVVRVPRRDAVFQLMHAEGVAVGVHYPPNHLQPAFAAWHRDLPITEQIAEEILSLPFHPAMTSVDVLHVVTVLGHALQASRVGDHTPASSYGRPPATTDSSTSTSNSAASGRP</sequence>
<comment type="caution">
    <text evidence="7">The sequence shown here is derived from an EMBL/GenBank/DDBJ whole genome shotgun (WGS) entry which is preliminary data.</text>
</comment>
<dbReference type="Pfam" id="PF01041">
    <property type="entry name" value="DegT_DnrJ_EryC1"/>
    <property type="match status" value="1"/>
</dbReference>
<dbReference type="SUPFAM" id="SSF53383">
    <property type="entry name" value="PLP-dependent transferases"/>
    <property type="match status" value="1"/>
</dbReference>
<dbReference type="Gene3D" id="3.90.1150.10">
    <property type="entry name" value="Aspartate Aminotransferase, domain 1"/>
    <property type="match status" value="1"/>
</dbReference>
<evidence type="ECO:0000256" key="1">
    <source>
        <dbReference type="ARBA" id="ARBA00001933"/>
    </source>
</evidence>
<dbReference type="RefSeq" id="WP_380558936.1">
    <property type="nucleotide sequence ID" value="NZ_JBHEZY010000020.1"/>
</dbReference>
<reference evidence="7 8" key="1">
    <citation type="submission" date="2024-09" db="EMBL/GenBank/DDBJ databases">
        <authorList>
            <person name="Lee S.D."/>
        </authorList>
    </citation>
    <scope>NUCLEOTIDE SEQUENCE [LARGE SCALE GENOMIC DNA]</scope>
    <source>
        <strain evidence="7 8">N1-3</strain>
    </source>
</reference>
<feature type="compositionally biased region" description="Low complexity" evidence="6">
    <location>
        <begin position="390"/>
        <end position="407"/>
    </location>
</feature>
<evidence type="ECO:0000256" key="6">
    <source>
        <dbReference type="SAM" id="MobiDB-lite"/>
    </source>
</evidence>
<dbReference type="InterPro" id="IPR015421">
    <property type="entry name" value="PyrdxlP-dep_Trfase_major"/>
</dbReference>
<keyword evidence="2 7" id="KW-0032">Aminotransferase</keyword>
<comment type="cofactor">
    <cofactor evidence="1">
        <name>pyridoxal 5'-phosphate</name>
        <dbReference type="ChEBI" id="CHEBI:597326"/>
    </cofactor>
</comment>
<dbReference type="InterPro" id="IPR000653">
    <property type="entry name" value="DegT/StrS_aminotransferase"/>
</dbReference>
<evidence type="ECO:0000313" key="7">
    <source>
        <dbReference type="EMBL" id="MFC1435635.1"/>
    </source>
</evidence>
<dbReference type="InterPro" id="IPR015422">
    <property type="entry name" value="PyrdxlP-dep_Trfase_small"/>
</dbReference>
<evidence type="ECO:0000256" key="2">
    <source>
        <dbReference type="ARBA" id="ARBA00022576"/>
    </source>
</evidence>
<dbReference type="PANTHER" id="PTHR30244">
    <property type="entry name" value="TRANSAMINASE"/>
    <property type="match status" value="1"/>
</dbReference>
<organism evidence="7 8">
    <name type="scientific">Streptacidiphilus alkalitolerans</name>
    <dbReference type="NCBI Taxonomy" id="3342712"/>
    <lineage>
        <taxon>Bacteria</taxon>
        <taxon>Bacillati</taxon>
        <taxon>Actinomycetota</taxon>
        <taxon>Actinomycetes</taxon>
        <taxon>Kitasatosporales</taxon>
        <taxon>Streptomycetaceae</taxon>
        <taxon>Streptacidiphilus</taxon>
    </lineage>
</organism>
<dbReference type="Proteomes" id="UP001592530">
    <property type="component" value="Unassembled WGS sequence"/>
</dbReference>
<dbReference type="InterPro" id="IPR015424">
    <property type="entry name" value="PyrdxlP-dep_Trfase"/>
</dbReference>
<protein>
    <submittedName>
        <fullName evidence="7">DegT/DnrJ/EryC1/StrS family aminotransferase</fullName>
    </submittedName>
</protein>
<dbReference type="PANTHER" id="PTHR30244:SF34">
    <property type="entry name" value="DTDP-4-AMINO-4,6-DIDEOXYGALACTOSE TRANSAMINASE"/>
    <property type="match status" value="1"/>
</dbReference>
<keyword evidence="2 7" id="KW-0808">Transferase</keyword>
<evidence type="ECO:0000256" key="4">
    <source>
        <dbReference type="ARBA" id="ARBA00038398"/>
    </source>
</evidence>